<reference evidence="3" key="1">
    <citation type="submission" date="2021-02" db="EMBL/GenBank/DDBJ databases">
        <authorList>
            <person name="Dougan E. K."/>
            <person name="Rhodes N."/>
            <person name="Thang M."/>
            <person name="Chan C."/>
        </authorList>
    </citation>
    <scope>NUCLEOTIDE SEQUENCE</scope>
</reference>
<dbReference type="EMBL" id="CAJNNV010025886">
    <property type="protein sequence ID" value="CAE8616494.1"/>
    <property type="molecule type" value="Genomic_DNA"/>
</dbReference>
<sequence>MNALRSDGRGCTSAESDNSGGGSSCSRDVNREASSSRRCCFRGAGTGQRRILAFVLAAGAAATHSAGLSGCRETGSAFSPLSSRTGAADPAVFSSARRDLGVTRRFSSETSEGGPESCESLASLDEAIAKTAKGSPNVLIVSFSTTWCGPCKLMDPKVKELSQIFSEKATFIKVLGDVAGTEGIQIMKREGIRTVPLYQIYKDGEKVSSISGADAEALTRNIELHTGMSAK</sequence>
<dbReference type="InterPro" id="IPR050620">
    <property type="entry name" value="Thioredoxin_H-type-like"/>
</dbReference>
<accession>A0A813FVG0</accession>
<evidence type="ECO:0000313" key="4">
    <source>
        <dbReference type="Proteomes" id="UP000654075"/>
    </source>
</evidence>
<dbReference type="AlphaFoldDB" id="A0A813FVG0"/>
<evidence type="ECO:0000313" key="3">
    <source>
        <dbReference type="EMBL" id="CAE8616494.1"/>
    </source>
</evidence>
<dbReference type="InterPro" id="IPR017937">
    <property type="entry name" value="Thioredoxin_CS"/>
</dbReference>
<organism evidence="3 4">
    <name type="scientific">Polarella glacialis</name>
    <name type="common">Dinoflagellate</name>
    <dbReference type="NCBI Taxonomy" id="89957"/>
    <lineage>
        <taxon>Eukaryota</taxon>
        <taxon>Sar</taxon>
        <taxon>Alveolata</taxon>
        <taxon>Dinophyceae</taxon>
        <taxon>Suessiales</taxon>
        <taxon>Suessiaceae</taxon>
        <taxon>Polarella</taxon>
    </lineage>
</organism>
<name>A0A813FVG0_POLGL</name>
<evidence type="ECO:0000256" key="1">
    <source>
        <dbReference type="SAM" id="MobiDB-lite"/>
    </source>
</evidence>
<feature type="compositionally biased region" description="Polar residues" evidence="1">
    <location>
        <begin position="13"/>
        <end position="27"/>
    </location>
</feature>
<dbReference type="Proteomes" id="UP000654075">
    <property type="component" value="Unassembled WGS sequence"/>
</dbReference>
<proteinExistence type="predicted"/>
<dbReference type="PANTHER" id="PTHR10438:SF468">
    <property type="entry name" value="THIOREDOXIN-1-RELATED"/>
    <property type="match status" value="1"/>
</dbReference>
<comment type="caution">
    <text evidence="3">The sequence shown here is derived from an EMBL/GenBank/DDBJ whole genome shotgun (WGS) entry which is preliminary data.</text>
</comment>
<dbReference type="PROSITE" id="PS00194">
    <property type="entry name" value="THIOREDOXIN_1"/>
    <property type="match status" value="1"/>
</dbReference>
<dbReference type="InterPro" id="IPR013766">
    <property type="entry name" value="Thioredoxin_domain"/>
</dbReference>
<dbReference type="SUPFAM" id="SSF52833">
    <property type="entry name" value="Thioredoxin-like"/>
    <property type="match status" value="1"/>
</dbReference>
<feature type="region of interest" description="Disordered" evidence="1">
    <location>
        <begin position="1"/>
        <end position="29"/>
    </location>
</feature>
<dbReference type="CDD" id="cd02947">
    <property type="entry name" value="TRX_family"/>
    <property type="match status" value="1"/>
</dbReference>
<feature type="domain" description="Thioredoxin" evidence="2">
    <location>
        <begin position="97"/>
        <end position="227"/>
    </location>
</feature>
<protein>
    <recommendedName>
        <fullName evidence="2">Thioredoxin domain-containing protein</fullName>
    </recommendedName>
</protein>
<dbReference type="Pfam" id="PF00085">
    <property type="entry name" value="Thioredoxin"/>
    <property type="match status" value="1"/>
</dbReference>
<dbReference type="OrthoDB" id="2121326at2759"/>
<dbReference type="Gene3D" id="3.40.30.10">
    <property type="entry name" value="Glutaredoxin"/>
    <property type="match status" value="1"/>
</dbReference>
<gene>
    <name evidence="3" type="ORF">PGLA1383_LOCUS34179</name>
</gene>
<keyword evidence="4" id="KW-1185">Reference proteome</keyword>
<dbReference type="PANTHER" id="PTHR10438">
    <property type="entry name" value="THIOREDOXIN"/>
    <property type="match status" value="1"/>
</dbReference>
<dbReference type="PROSITE" id="PS51352">
    <property type="entry name" value="THIOREDOXIN_2"/>
    <property type="match status" value="1"/>
</dbReference>
<dbReference type="InterPro" id="IPR036249">
    <property type="entry name" value="Thioredoxin-like_sf"/>
</dbReference>
<evidence type="ECO:0000259" key="2">
    <source>
        <dbReference type="PROSITE" id="PS51352"/>
    </source>
</evidence>